<organism evidence="2 3">
    <name type="scientific">Roseibium marinum</name>
    <dbReference type="NCBI Taxonomy" id="281252"/>
    <lineage>
        <taxon>Bacteria</taxon>
        <taxon>Pseudomonadati</taxon>
        <taxon>Pseudomonadota</taxon>
        <taxon>Alphaproteobacteria</taxon>
        <taxon>Hyphomicrobiales</taxon>
        <taxon>Stappiaceae</taxon>
        <taxon>Roseibium</taxon>
    </lineage>
</organism>
<dbReference type="InterPro" id="IPR002491">
    <property type="entry name" value="ABC_transptr_periplasmic_BD"/>
</dbReference>
<dbReference type="OrthoDB" id="9797736at2"/>
<gene>
    <name evidence="2" type="ORF">CLV41_11453</name>
</gene>
<evidence type="ECO:0000313" key="3">
    <source>
        <dbReference type="Proteomes" id="UP000236959"/>
    </source>
</evidence>
<keyword evidence="3" id="KW-1185">Reference proteome</keyword>
<evidence type="ECO:0000313" key="2">
    <source>
        <dbReference type="EMBL" id="POF28382.1"/>
    </source>
</evidence>
<feature type="domain" description="Fe/B12 periplasmic-binding" evidence="1">
    <location>
        <begin position="42"/>
        <end position="297"/>
    </location>
</feature>
<dbReference type="Proteomes" id="UP000236959">
    <property type="component" value="Unassembled WGS sequence"/>
</dbReference>
<comment type="caution">
    <text evidence="2">The sequence shown here is derived from an EMBL/GenBank/DDBJ whole genome shotgun (WGS) entry which is preliminary data.</text>
</comment>
<dbReference type="CDD" id="cd01149">
    <property type="entry name" value="HutB"/>
    <property type="match status" value="1"/>
</dbReference>
<proteinExistence type="predicted"/>
<name>A0A2S3UKX9_9HYPH</name>
<dbReference type="EMBL" id="PPCN01000014">
    <property type="protein sequence ID" value="POF28382.1"/>
    <property type="molecule type" value="Genomic_DNA"/>
</dbReference>
<accession>A0A2S3UKX9</accession>
<dbReference type="PANTHER" id="PTHR30535:SF4">
    <property type="entry name" value="HEMIN-BINDING PERIPLASMIC PROTEIN HMUT"/>
    <property type="match status" value="1"/>
</dbReference>
<dbReference type="RefSeq" id="WP_103224993.1">
    <property type="nucleotide sequence ID" value="NZ_PPCN01000014.1"/>
</dbReference>
<sequence>MKTLLHSRLYGVAVATALTAAALVTPAKSLFAEGTQQSSAKRIVAVGGSVTEVVYALGEEGRLIARDSTSTYPEEALELPDVGYMRALSPEGVLSVEPELILMLEGSGPRETVDLLQQSGIAIANIPHAFTAEGIVAKVRAIGAALAVPEKAEELALKLETDLEAARSKAAGQTSGVRVLFILSTNGGRILASGSDTAADGILKLAGAQNAVADFSGYKQLSDEAIISAAPDVVLMMARNGNHGAGADELFSHPALAQTPAGRNNRLITMGGQYLLGFGPRTADAVGDLAVELSSVRN</sequence>
<dbReference type="Pfam" id="PF01497">
    <property type="entry name" value="Peripla_BP_2"/>
    <property type="match status" value="1"/>
</dbReference>
<dbReference type="PROSITE" id="PS50983">
    <property type="entry name" value="FE_B12_PBP"/>
    <property type="match status" value="1"/>
</dbReference>
<protein>
    <submittedName>
        <fullName evidence="2">Iron complex transport system substrate-binding protein</fullName>
    </submittedName>
</protein>
<dbReference type="PANTHER" id="PTHR30535">
    <property type="entry name" value="VITAMIN B12-BINDING PROTEIN"/>
    <property type="match status" value="1"/>
</dbReference>
<dbReference type="SUPFAM" id="SSF53807">
    <property type="entry name" value="Helical backbone' metal receptor"/>
    <property type="match status" value="1"/>
</dbReference>
<dbReference type="AlphaFoldDB" id="A0A2S3UKX9"/>
<dbReference type="Gene3D" id="3.40.50.1980">
    <property type="entry name" value="Nitrogenase molybdenum iron protein domain"/>
    <property type="match status" value="2"/>
</dbReference>
<dbReference type="InterPro" id="IPR050902">
    <property type="entry name" value="ABC_Transporter_SBP"/>
</dbReference>
<evidence type="ECO:0000259" key="1">
    <source>
        <dbReference type="PROSITE" id="PS50983"/>
    </source>
</evidence>
<reference evidence="2 3" key="1">
    <citation type="submission" date="2018-01" db="EMBL/GenBank/DDBJ databases">
        <title>Genomic Encyclopedia of Archaeal and Bacterial Type Strains, Phase II (KMG-II): from individual species to whole genera.</title>
        <authorList>
            <person name="Goeker M."/>
        </authorList>
    </citation>
    <scope>NUCLEOTIDE SEQUENCE [LARGE SCALE GENOMIC DNA]</scope>
    <source>
        <strain evidence="2 3">DSM 17023</strain>
    </source>
</reference>